<evidence type="ECO:0000256" key="1">
    <source>
        <dbReference type="SAM" id="Phobius"/>
    </source>
</evidence>
<keyword evidence="1" id="KW-0812">Transmembrane</keyword>
<sequence length="60" mass="6523">MAYRLSPPTQVVFFLSLLLAVLALLAQYAAVTIPVVSGHTFETLLLAFLLLLAGNLFRGF</sequence>
<name>A0A1E3W9B4_9HYPH</name>
<accession>A0A1E3W9B4</accession>
<evidence type="ECO:0000313" key="2">
    <source>
        <dbReference type="EMBL" id="ODS02404.1"/>
    </source>
</evidence>
<feature type="transmembrane region" description="Helical" evidence="1">
    <location>
        <begin position="39"/>
        <end position="57"/>
    </location>
</feature>
<evidence type="ECO:0000313" key="3">
    <source>
        <dbReference type="Proteomes" id="UP000095042"/>
    </source>
</evidence>
<gene>
    <name evidence="2" type="ORF">AUC71_15580</name>
</gene>
<dbReference type="RefSeq" id="WP_069624407.1">
    <property type="nucleotide sequence ID" value="NZ_LPWD01000321.1"/>
</dbReference>
<reference evidence="2 3" key="1">
    <citation type="journal article" date="2016" name="Environ. Microbiol.">
        <title>New Methyloceanibacter diversity from North Sea sediments includes methanotroph containing solely the soluble methane monooxygenase.</title>
        <authorList>
            <person name="Vekeman B."/>
            <person name="Kerckhof F.M."/>
            <person name="Cremers G."/>
            <person name="de Vos P."/>
            <person name="Vandamme P."/>
            <person name="Boon N."/>
            <person name="Op den Camp H.J."/>
            <person name="Heylen K."/>
        </authorList>
    </citation>
    <scope>NUCLEOTIDE SEQUENCE [LARGE SCALE GENOMIC DNA]</scope>
    <source>
        <strain evidence="2 3">R-67177</strain>
    </source>
</reference>
<organism evidence="2 3">
    <name type="scientific">Methyloceanibacter marginalis</name>
    <dbReference type="NCBI Taxonomy" id="1774971"/>
    <lineage>
        <taxon>Bacteria</taxon>
        <taxon>Pseudomonadati</taxon>
        <taxon>Pseudomonadota</taxon>
        <taxon>Alphaproteobacteria</taxon>
        <taxon>Hyphomicrobiales</taxon>
        <taxon>Hyphomicrobiaceae</taxon>
        <taxon>Methyloceanibacter</taxon>
    </lineage>
</organism>
<keyword evidence="1" id="KW-1133">Transmembrane helix</keyword>
<keyword evidence="1" id="KW-0472">Membrane</keyword>
<comment type="caution">
    <text evidence="2">The sequence shown here is derived from an EMBL/GenBank/DDBJ whole genome shotgun (WGS) entry which is preliminary data.</text>
</comment>
<dbReference type="AlphaFoldDB" id="A0A1E3W9B4"/>
<protein>
    <submittedName>
        <fullName evidence="2">Uncharacterized protein</fullName>
    </submittedName>
</protein>
<dbReference type="Proteomes" id="UP000095042">
    <property type="component" value="Unassembled WGS sequence"/>
</dbReference>
<dbReference type="EMBL" id="LPWD01000321">
    <property type="protein sequence ID" value="ODS02404.1"/>
    <property type="molecule type" value="Genomic_DNA"/>
</dbReference>
<keyword evidence="3" id="KW-1185">Reference proteome</keyword>
<proteinExistence type="predicted"/>